<evidence type="ECO:0008006" key="3">
    <source>
        <dbReference type="Google" id="ProtNLM"/>
    </source>
</evidence>
<protein>
    <recommendedName>
        <fullName evidence="3">DUF1579 domain-containing protein</fullName>
    </recommendedName>
</protein>
<evidence type="ECO:0000313" key="2">
    <source>
        <dbReference type="Proteomes" id="UP001610861"/>
    </source>
</evidence>
<dbReference type="RefSeq" id="WP_397556688.1">
    <property type="nucleotide sequence ID" value="NZ_JBIQWL010000004.1"/>
</dbReference>
<reference evidence="1 2" key="1">
    <citation type="submission" date="2024-09" db="EMBL/GenBank/DDBJ databases">
        <authorList>
            <person name="Pan X."/>
        </authorList>
    </citation>
    <scope>NUCLEOTIDE SEQUENCE [LARGE SCALE GENOMIC DNA]</scope>
    <source>
        <strain evidence="1 2">B2969</strain>
    </source>
</reference>
<name>A0ABW7Q9A1_9MICO</name>
<gene>
    <name evidence="1" type="ORF">ACH3VR_12770</name>
</gene>
<accession>A0ABW7Q9A1</accession>
<organism evidence="1 2">
    <name type="scientific">Microbacterium alkaliflavum</name>
    <dbReference type="NCBI Taxonomy" id="3248839"/>
    <lineage>
        <taxon>Bacteria</taxon>
        <taxon>Bacillati</taxon>
        <taxon>Actinomycetota</taxon>
        <taxon>Actinomycetes</taxon>
        <taxon>Micrococcales</taxon>
        <taxon>Microbacteriaceae</taxon>
        <taxon>Microbacterium</taxon>
    </lineage>
</organism>
<evidence type="ECO:0000313" key="1">
    <source>
        <dbReference type="EMBL" id="MFH8251236.1"/>
    </source>
</evidence>
<dbReference type="EMBL" id="JBIQWL010000004">
    <property type="protein sequence ID" value="MFH8251236.1"/>
    <property type="molecule type" value="Genomic_DNA"/>
</dbReference>
<keyword evidence="2" id="KW-1185">Reference proteome</keyword>
<dbReference type="Proteomes" id="UP001610861">
    <property type="component" value="Unassembled WGS sequence"/>
</dbReference>
<comment type="caution">
    <text evidence="1">The sequence shown here is derived from an EMBL/GenBank/DDBJ whole genome shotgun (WGS) entry which is preliminary data.</text>
</comment>
<proteinExistence type="predicted"/>
<sequence length="170" mass="19116">MSDFVSGLVADAPEPTLAAELDLFGRLVGEWRVENRYRSSPDDEWTTSARTWVFSWIAGGRAVQDVILGSDRGDEPVVAGTTVRAFDPRIGAWRVNWFGTLHANFGTLIARPHGDDGIRQDGVEHLPDRDTPIRWNFSGITRDTFTWDGWSSADGGETWWLEQHMDARRA</sequence>